<dbReference type="AlphaFoldDB" id="A0A1U7CJF8"/>
<feature type="domain" description="Hint" evidence="2">
    <location>
        <begin position="592"/>
        <end position="686"/>
    </location>
</feature>
<dbReference type="Gene3D" id="1.25.40.10">
    <property type="entry name" value="Tetratricopeptide repeat domain"/>
    <property type="match status" value="1"/>
</dbReference>
<reference evidence="4" key="1">
    <citation type="submission" date="2016-12" db="EMBL/GenBank/DDBJ databases">
        <title>Comparative genomics of four Isosphaeraceae planctomycetes: a common pool of plasmids and glycoside hydrolase genes.</title>
        <authorList>
            <person name="Ivanova A."/>
        </authorList>
    </citation>
    <scope>NUCLEOTIDE SEQUENCE [LARGE SCALE GENOMIC DNA]</scope>
    <source>
        <strain evidence="4">PX4</strain>
    </source>
</reference>
<dbReference type="Gene3D" id="2.170.16.10">
    <property type="entry name" value="Hedgehog/Intein (Hint) domain"/>
    <property type="match status" value="1"/>
</dbReference>
<sequence>MVSALVLGWALGVAVAVALEPEAAKPPGSDLIAYEAAKAGAGRDADAHVALALWCEAHGMPAEKATHLARAVLIDPSHAKARGLLGYVKHEGKWLRPEEVSRAVEDSPESRALFREYQERRVKARDKADDQYRLAQWCDEHGLAQQATAHFHRVVELDPGREGALRKLGFKKVSGHWIKPEMLAAAKAEREAQAKADKLWRSRLAHLKDDLSGRDKAKKAEALEAIAKIDDPRAVPMVWNALALGEERWQRLALQIFSQIDSPGSSIALATMAVFHPSIELRSQASQVLLRRDPRSFAGELIGLLRDEIEYKVRAVNGPGSQGELLIKGKGANVDRVYRPMQGPILAPGDWLSIDDYGMLIANRYLGATTTRSTTYNAAPAADVPASVVAANVAPQLAPYLEKSGLPTQMAPAAPSAGAPWPQAPAAGSYVFGGYKGIGFRYTPSYSYDMYTKTTTTAETLKIPIGWMMMQARESAAVAQQQLSDDVRELDAYNASLREVNDRALTVLRSVSGSDPGPKRESWDKWFVDLQGYAFRSQTQPEPEPPTIVEEVPINYQPIPLGGTVSSSLPTSSVTRSHQVVAANVSSTMPFHSCFAAATMVKTLRGGRPIESIRPGDQVLTQDTAKGSFQYRPVVTAYHNPPNETYRLNLGKESIVATGIHRFWKAGHGWIMAREVKPGDRLRTIGGAAEVVAVTKDQVQPVFNLQLDGGDDFCVGELGVIAHDNSFVNPVERPFDGVPALADLGTSRKP</sequence>
<keyword evidence="1" id="KW-0732">Signal</keyword>
<dbReference type="CDD" id="cd00081">
    <property type="entry name" value="Hint"/>
    <property type="match status" value="1"/>
</dbReference>
<dbReference type="InterPro" id="IPR003587">
    <property type="entry name" value="Hint_dom_N"/>
</dbReference>
<proteinExistence type="predicted"/>
<dbReference type="InterPro" id="IPR011990">
    <property type="entry name" value="TPR-like_helical_dom_sf"/>
</dbReference>
<dbReference type="Pfam" id="PF07591">
    <property type="entry name" value="PT-HINT"/>
    <property type="match status" value="1"/>
</dbReference>
<dbReference type="OrthoDB" id="285999at2"/>
<dbReference type="STRING" id="1387353.BSF38_00485"/>
<gene>
    <name evidence="3" type="ORF">BSF38_00485</name>
</gene>
<name>A0A1U7CJF8_9BACT</name>
<protein>
    <recommendedName>
        <fullName evidence="2">Hint domain-containing protein</fullName>
    </recommendedName>
</protein>
<feature type="chain" id="PRO_5013001940" description="Hint domain-containing protein" evidence="1">
    <location>
        <begin position="19"/>
        <end position="750"/>
    </location>
</feature>
<dbReference type="EMBL" id="CP019082">
    <property type="protein sequence ID" value="APW59071.1"/>
    <property type="molecule type" value="Genomic_DNA"/>
</dbReference>
<evidence type="ECO:0000313" key="4">
    <source>
        <dbReference type="Proteomes" id="UP000186309"/>
    </source>
</evidence>
<evidence type="ECO:0000259" key="2">
    <source>
        <dbReference type="SMART" id="SM00306"/>
    </source>
</evidence>
<keyword evidence="4" id="KW-1185">Reference proteome</keyword>
<feature type="signal peptide" evidence="1">
    <location>
        <begin position="1"/>
        <end position="18"/>
    </location>
</feature>
<dbReference type="Gene3D" id="1.25.10.10">
    <property type="entry name" value="Leucine-rich Repeat Variant"/>
    <property type="match status" value="1"/>
</dbReference>
<dbReference type="SUPFAM" id="SSF51294">
    <property type="entry name" value="Hedgehog/intein (Hint) domain"/>
    <property type="match status" value="1"/>
</dbReference>
<dbReference type="SMART" id="SM00306">
    <property type="entry name" value="HintN"/>
    <property type="match status" value="1"/>
</dbReference>
<evidence type="ECO:0000313" key="3">
    <source>
        <dbReference type="EMBL" id="APW59071.1"/>
    </source>
</evidence>
<dbReference type="SUPFAM" id="SSF48452">
    <property type="entry name" value="TPR-like"/>
    <property type="match status" value="1"/>
</dbReference>
<accession>A0A1U7CJF8</accession>
<evidence type="ECO:0000256" key="1">
    <source>
        <dbReference type="SAM" id="SignalP"/>
    </source>
</evidence>
<dbReference type="Proteomes" id="UP000186309">
    <property type="component" value="Chromosome"/>
</dbReference>
<dbReference type="RefSeq" id="WP_076343298.1">
    <property type="nucleotide sequence ID" value="NZ_CP019082.1"/>
</dbReference>
<dbReference type="InterPro" id="IPR011989">
    <property type="entry name" value="ARM-like"/>
</dbReference>
<dbReference type="InterPro" id="IPR036844">
    <property type="entry name" value="Hint_dom_sf"/>
</dbReference>
<dbReference type="KEGG" id="pbor:BSF38_00485"/>
<organism evidence="3 4">
    <name type="scientific">Paludisphaera borealis</name>
    <dbReference type="NCBI Taxonomy" id="1387353"/>
    <lineage>
        <taxon>Bacteria</taxon>
        <taxon>Pseudomonadati</taxon>
        <taxon>Planctomycetota</taxon>
        <taxon>Planctomycetia</taxon>
        <taxon>Isosphaerales</taxon>
        <taxon>Isosphaeraceae</taxon>
        <taxon>Paludisphaera</taxon>
    </lineage>
</organism>